<dbReference type="NCBIfam" id="TIGR01513">
    <property type="entry name" value="NAPRTase_put"/>
    <property type="match status" value="1"/>
</dbReference>
<dbReference type="CDD" id="cd01570">
    <property type="entry name" value="NAPRTase_A"/>
    <property type="match status" value="1"/>
</dbReference>
<reference evidence="13 14" key="1">
    <citation type="journal article" date="2020" name="Microorganisms">
        <title>Osmotic Adaptation and Compatible Solute Biosynthesis of Phototrophic Bacteria as Revealed from Genome Analyses.</title>
        <authorList>
            <person name="Imhoff J.F."/>
            <person name="Rahn T."/>
            <person name="Kunzel S."/>
            <person name="Keller A."/>
            <person name="Neulinger S.C."/>
        </authorList>
    </citation>
    <scope>NUCLEOTIDE SEQUENCE [LARGE SCALE GENOMIC DNA]</scope>
    <source>
        <strain evidence="13 14">DSM 6210</strain>
    </source>
</reference>
<proteinExistence type="inferred from homology"/>
<comment type="PTM">
    <text evidence="9">Transiently phosphorylated on a His residue during the reaction cycle. Phosphorylation strongly increases the affinity for substrates and increases the rate of nicotinate D-ribonucleotide production. Dephosphorylation regenerates the low-affinity form of the enzyme, leading to product release.</text>
</comment>
<dbReference type="NCBIfam" id="NF009131">
    <property type="entry name" value="PRK12484.1"/>
    <property type="match status" value="1"/>
</dbReference>
<evidence type="ECO:0000259" key="11">
    <source>
        <dbReference type="Pfam" id="PF17767"/>
    </source>
</evidence>
<evidence type="ECO:0000256" key="3">
    <source>
        <dbReference type="ARBA" id="ARBA00013236"/>
    </source>
</evidence>
<dbReference type="Proteomes" id="UP000748752">
    <property type="component" value="Unassembled WGS sequence"/>
</dbReference>
<keyword evidence="6 9" id="KW-0662">Pyridine nucleotide biosynthesis</keyword>
<keyword evidence="7 9" id="KW-0808">Transferase</keyword>
<dbReference type="InterPro" id="IPR006405">
    <property type="entry name" value="Nic_PRibTrfase_pncB"/>
</dbReference>
<evidence type="ECO:0000256" key="2">
    <source>
        <dbReference type="ARBA" id="ARBA00010897"/>
    </source>
</evidence>
<dbReference type="InterPro" id="IPR040727">
    <property type="entry name" value="NAPRTase_N"/>
</dbReference>
<protein>
    <recommendedName>
        <fullName evidence="3 9">Nicotinate phosphoribosyltransferase</fullName>
        <ecNumber evidence="3 9">6.3.4.21</ecNumber>
    </recommendedName>
</protein>
<evidence type="ECO:0000256" key="1">
    <source>
        <dbReference type="ARBA" id="ARBA00004952"/>
    </source>
</evidence>
<dbReference type="PANTHER" id="PTHR11098">
    <property type="entry name" value="NICOTINATE PHOSPHORIBOSYLTRANSFERASE"/>
    <property type="match status" value="1"/>
</dbReference>
<dbReference type="PANTHER" id="PTHR11098:SF1">
    <property type="entry name" value="NICOTINATE PHOSPHORIBOSYLTRANSFERASE"/>
    <property type="match status" value="1"/>
</dbReference>
<dbReference type="GO" id="GO:0016757">
    <property type="term" value="F:glycosyltransferase activity"/>
    <property type="evidence" value="ECO:0007669"/>
    <property type="project" value="UniProtKB-KW"/>
</dbReference>
<dbReference type="InterPro" id="IPR007229">
    <property type="entry name" value="Nic_PRibTrfase-Fam"/>
</dbReference>
<feature type="domain" description="Nicotinate phosphoribosyltransferase C-terminal" evidence="12">
    <location>
        <begin position="378"/>
        <end position="436"/>
    </location>
</feature>
<dbReference type="RefSeq" id="WP_200241296.1">
    <property type="nucleotide sequence ID" value="NZ_NRRV01000072.1"/>
</dbReference>
<dbReference type="Pfam" id="PF17956">
    <property type="entry name" value="NAPRTase_C"/>
    <property type="match status" value="1"/>
</dbReference>
<dbReference type="PIRSF" id="PIRSF000484">
    <property type="entry name" value="NAPRT"/>
    <property type="match status" value="1"/>
</dbReference>
<name>A0ABS1CMQ6_9GAMM</name>
<keyword evidence="4" id="KW-0597">Phosphoprotein</keyword>
<dbReference type="InterPro" id="IPR041525">
    <property type="entry name" value="N/Namide_PRibTrfase"/>
</dbReference>
<evidence type="ECO:0000256" key="7">
    <source>
        <dbReference type="ARBA" id="ARBA00022679"/>
    </source>
</evidence>
<dbReference type="Pfam" id="PF17767">
    <property type="entry name" value="NAPRTase_N"/>
    <property type="match status" value="1"/>
</dbReference>
<dbReference type="InterPro" id="IPR013785">
    <property type="entry name" value="Aldolase_TIM"/>
</dbReference>
<evidence type="ECO:0000259" key="12">
    <source>
        <dbReference type="Pfam" id="PF17956"/>
    </source>
</evidence>
<evidence type="ECO:0000256" key="8">
    <source>
        <dbReference type="ARBA" id="ARBA00048668"/>
    </source>
</evidence>
<dbReference type="Pfam" id="PF04095">
    <property type="entry name" value="NAPRTase"/>
    <property type="match status" value="1"/>
</dbReference>
<evidence type="ECO:0000256" key="4">
    <source>
        <dbReference type="ARBA" id="ARBA00022553"/>
    </source>
</evidence>
<dbReference type="EC" id="6.3.4.21" evidence="3 9"/>
<comment type="pathway">
    <text evidence="1 9">Cofactor biosynthesis; NAD(+) biosynthesis; nicotinate D-ribonucleotide from nicotinate: step 1/1.</text>
</comment>
<organism evidence="13 14">
    <name type="scientific">Thiohalocapsa halophila</name>
    <dbReference type="NCBI Taxonomy" id="69359"/>
    <lineage>
        <taxon>Bacteria</taxon>
        <taxon>Pseudomonadati</taxon>
        <taxon>Pseudomonadota</taxon>
        <taxon>Gammaproteobacteria</taxon>
        <taxon>Chromatiales</taxon>
        <taxon>Chromatiaceae</taxon>
        <taxon>Thiohalocapsa</taxon>
    </lineage>
</organism>
<dbReference type="InterPro" id="IPR036068">
    <property type="entry name" value="Nicotinate_pribotase-like_C"/>
</dbReference>
<gene>
    <name evidence="13" type="ORF">CKO31_21155</name>
</gene>
<keyword evidence="13" id="KW-0328">Glycosyltransferase</keyword>
<dbReference type="Gene3D" id="3.20.140.10">
    <property type="entry name" value="nicotinate phosphoribosyltransferase"/>
    <property type="match status" value="2"/>
</dbReference>
<dbReference type="EMBL" id="NRRV01000072">
    <property type="protein sequence ID" value="MBK1633214.1"/>
    <property type="molecule type" value="Genomic_DNA"/>
</dbReference>
<dbReference type="SUPFAM" id="SSF54675">
    <property type="entry name" value="Nicotinate/Quinolinate PRTase N-terminal domain-like"/>
    <property type="match status" value="1"/>
</dbReference>
<evidence type="ECO:0000256" key="9">
    <source>
        <dbReference type="RuleBase" id="RU365100"/>
    </source>
</evidence>
<evidence type="ECO:0000256" key="5">
    <source>
        <dbReference type="ARBA" id="ARBA00022598"/>
    </source>
</evidence>
<sequence>MIPANALLLTDLYELAMLEAYHASDMDDEAVFDFFVRDLPPGYGYLVAAGLAQVLSTLRDAQFSDEELAWAADSGRFGDDFLDYLRGFRFTGSVHAMREGTPFFPDEPVLRVTAPLPQAQLLETRIINLLQYQTLIATKATRCVHAAPDKLLVDFGLRRAHGAEAGLMAARASWLGGFAGSSTVLAAPRFGVPIYGTMAHSFIEAHDDELVAFEHFARARPQSLVLLIDTYDTEGAARRLIGLAERLAEDGIQVQAVRIDSGDLGEHARRVRRILDDGGLGDTNIFASGGLDEHRIAALLADGAPIDGFGIGSKLDTAADTPYLDCAYKLCEYAGEPRRKHSEHKATWPGRKQVVRRYDASGRMRGDRVQREDEPADGEPLLELVMEFGEPVAPTPTLADSREHCAEQLGRLPDALRALDAQAGYPVDFSDRMHALAREADVHIEKQQLKSSGGNGP</sequence>
<dbReference type="InterPro" id="IPR041619">
    <property type="entry name" value="NAPRTase_C"/>
</dbReference>
<dbReference type="NCBIfam" id="NF006696">
    <property type="entry name" value="PRK09243.1-3"/>
    <property type="match status" value="1"/>
</dbReference>
<keyword evidence="5 9" id="KW-0436">Ligase</keyword>
<comment type="catalytic activity">
    <reaction evidence="8 9">
        <text>5-phospho-alpha-D-ribose 1-diphosphate + nicotinate + ATP + H2O = nicotinate beta-D-ribonucleotide + ADP + phosphate + diphosphate</text>
        <dbReference type="Rhea" id="RHEA:36163"/>
        <dbReference type="ChEBI" id="CHEBI:15377"/>
        <dbReference type="ChEBI" id="CHEBI:30616"/>
        <dbReference type="ChEBI" id="CHEBI:32544"/>
        <dbReference type="ChEBI" id="CHEBI:33019"/>
        <dbReference type="ChEBI" id="CHEBI:43474"/>
        <dbReference type="ChEBI" id="CHEBI:57502"/>
        <dbReference type="ChEBI" id="CHEBI:58017"/>
        <dbReference type="ChEBI" id="CHEBI:456216"/>
        <dbReference type="EC" id="6.3.4.21"/>
    </reaction>
</comment>
<dbReference type="SUPFAM" id="SSF51690">
    <property type="entry name" value="Nicotinate/Quinolinate PRTase C-terminal domain-like"/>
    <property type="match status" value="1"/>
</dbReference>
<accession>A0ABS1CMQ6</accession>
<evidence type="ECO:0000313" key="14">
    <source>
        <dbReference type="Proteomes" id="UP000748752"/>
    </source>
</evidence>
<keyword evidence="14" id="KW-1185">Reference proteome</keyword>
<comment type="caution">
    <text evidence="13">The sequence shown here is derived from an EMBL/GenBank/DDBJ whole genome shotgun (WGS) entry which is preliminary data.</text>
</comment>
<dbReference type="Gene3D" id="3.20.20.70">
    <property type="entry name" value="Aldolase class I"/>
    <property type="match status" value="1"/>
</dbReference>
<feature type="domain" description="Nicotinate phosphoribosyltransferase N-terminal" evidence="11">
    <location>
        <begin position="8"/>
        <end position="130"/>
    </location>
</feature>
<feature type="domain" description="Nicotinate/nicotinamide phosphoribosyltransferase" evidence="10">
    <location>
        <begin position="152"/>
        <end position="329"/>
    </location>
</feature>
<evidence type="ECO:0000259" key="10">
    <source>
        <dbReference type="Pfam" id="PF04095"/>
    </source>
</evidence>
<evidence type="ECO:0000313" key="13">
    <source>
        <dbReference type="EMBL" id="MBK1633214.1"/>
    </source>
</evidence>
<evidence type="ECO:0000256" key="6">
    <source>
        <dbReference type="ARBA" id="ARBA00022642"/>
    </source>
</evidence>
<comment type="function">
    <text evidence="9">Catalyzes the first step in the biosynthesis of NAD from nicotinic acid, the ATP-dependent synthesis of beta-nicotinate D-ribonucleotide from nicotinate and 5-phospho-D-ribose 1-phosphate.</text>
</comment>
<comment type="similarity">
    <text evidence="2 9">Belongs to the NAPRTase family.</text>
</comment>